<evidence type="ECO:0000256" key="8">
    <source>
        <dbReference type="SAM" id="MobiDB-lite"/>
    </source>
</evidence>
<dbReference type="SUPFAM" id="SSF52009">
    <property type="entry name" value="Phosphohistidine domain"/>
    <property type="match status" value="1"/>
</dbReference>
<evidence type="ECO:0000256" key="6">
    <source>
        <dbReference type="ARBA" id="ARBA00074400"/>
    </source>
</evidence>
<keyword evidence="1" id="KW-0547">Nucleotide-binding</keyword>
<dbReference type="InterPro" id="IPR002192">
    <property type="entry name" value="PPDK_AMP/ATP-bd"/>
</dbReference>
<evidence type="ECO:0000256" key="4">
    <source>
        <dbReference type="ARBA" id="ARBA00061332"/>
    </source>
</evidence>
<dbReference type="FunFam" id="3.50.30.10:FF:000007">
    <property type="entry name" value="Phosphoenolpyruvate synthase"/>
    <property type="match status" value="1"/>
</dbReference>
<dbReference type="EC" id="2.7.9.6" evidence="5"/>
<dbReference type="Pfam" id="PF01326">
    <property type="entry name" value="PPDK_N"/>
    <property type="match status" value="1"/>
</dbReference>
<dbReference type="InterPro" id="IPR008279">
    <property type="entry name" value="PEP-util_enz_mobile_dom"/>
</dbReference>
<dbReference type="GO" id="GO:0005524">
    <property type="term" value="F:ATP binding"/>
    <property type="evidence" value="ECO:0007669"/>
    <property type="project" value="UniProtKB-KW"/>
</dbReference>
<protein>
    <recommendedName>
        <fullName evidence="6">Rifampicin phosphotransferase</fullName>
        <ecNumber evidence="5">2.7.9.6</ecNumber>
    </recommendedName>
    <alternativeName>
        <fullName evidence="7">Rifampin phosphotransferase</fullName>
    </alternativeName>
</protein>
<dbReference type="Gene3D" id="3.50.30.10">
    <property type="entry name" value="Phosphohistidine domain"/>
    <property type="match status" value="1"/>
</dbReference>
<dbReference type="NCBIfam" id="NF004878">
    <property type="entry name" value="PRK06241.1-3"/>
    <property type="match status" value="1"/>
</dbReference>
<feature type="domain" description="Pyruvate phosphate dikinase AMP/ATP-binding" evidence="10">
    <location>
        <begin position="18"/>
        <end position="315"/>
    </location>
</feature>
<comment type="caution">
    <text evidence="11">The sequence shown here is derived from an EMBL/GenBank/DDBJ whole genome shotgun (WGS) entry which is preliminary data.</text>
</comment>
<feature type="domain" description="PEP-utilising enzyme mobile" evidence="9">
    <location>
        <begin position="793"/>
        <end position="863"/>
    </location>
</feature>
<dbReference type="RefSeq" id="WP_098770748.1">
    <property type="nucleotide sequence ID" value="NZ_NUIQ01000047.1"/>
</dbReference>
<reference evidence="11 12" key="1">
    <citation type="submission" date="2017-09" db="EMBL/GenBank/DDBJ databases">
        <title>Large-scale bioinformatics analysis of Bacillus genomes uncovers conserved roles of natural products in bacterial physiology.</title>
        <authorList>
            <consortium name="Agbiome Team Llc"/>
            <person name="Bleich R.M."/>
            <person name="Grubbs K.J."/>
            <person name="Santa Maria K.C."/>
            <person name="Allen S.E."/>
            <person name="Farag S."/>
            <person name="Shank E.A."/>
            <person name="Bowers A."/>
        </authorList>
    </citation>
    <scope>NUCLEOTIDE SEQUENCE [LARGE SCALE GENOMIC DNA]</scope>
    <source>
        <strain evidence="11 12">AFS049141</strain>
    </source>
</reference>
<evidence type="ECO:0000313" key="11">
    <source>
        <dbReference type="EMBL" id="PGO79863.1"/>
    </source>
</evidence>
<dbReference type="EMBL" id="NUIQ01000047">
    <property type="protein sequence ID" value="PGO79863.1"/>
    <property type="molecule type" value="Genomic_DNA"/>
</dbReference>
<name>A0A9X7CEY5_BACCE</name>
<dbReference type="Gene3D" id="3.30.470.20">
    <property type="entry name" value="ATP-grasp fold, B domain"/>
    <property type="match status" value="1"/>
</dbReference>
<comment type="catalytic activity">
    <reaction evidence="3">
        <text>rifampicin + ATP + H2O = 21-phosphorifampicin + AMP + phosphate + 2 H(+)</text>
        <dbReference type="Rhea" id="RHEA:56304"/>
        <dbReference type="ChEBI" id="CHEBI:15377"/>
        <dbReference type="ChEBI" id="CHEBI:15378"/>
        <dbReference type="ChEBI" id="CHEBI:30616"/>
        <dbReference type="ChEBI" id="CHEBI:43474"/>
        <dbReference type="ChEBI" id="CHEBI:71365"/>
        <dbReference type="ChEBI" id="CHEBI:140195"/>
        <dbReference type="ChEBI" id="CHEBI:456215"/>
        <dbReference type="EC" id="2.7.9.6"/>
    </reaction>
    <physiologicalReaction direction="left-to-right" evidence="3">
        <dbReference type="Rhea" id="RHEA:56305"/>
    </physiologicalReaction>
</comment>
<evidence type="ECO:0000256" key="2">
    <source>
        <dbReference type="ARBA" id="ARBA00022840"/>
    </source>
</evidence>
<evidence type="ECO:0000256" key="3">
    <source>
        <dbReference type="ARBA" id="ARBA00051922"/>
    </source>
</evidence>
<evidence type="ECO:0000256" key="7">
    <source>
        <dbReference type="ARBA" id="ARBA00076136"/>
    </source>
</evidence>
<dbReference type="InterPro" id="IPR013815">
    <property type="entry name" value="ATP_grasp_subdomain_1"/>
</dbReference>
<evidence type="ECO:0000313" key="12">
    <source>
        <dbReference type="Proteomes" id="UP000223834"/>
    </source>
</evidence>
<dbReference type="InterPro" id="IPR051549">
    <property type="entry name" value="PEP_Utilizing_Enz"/>
</dbReference>
<dbReference type="GO" id="GO:0016301">
    <property type="term" value="F:kinase activity"/>
    <property type="evidence" value="ECO:0007669"/>
    <property type="project" value="InterPro"/>
</dbReference>
<dbReference type="PANTHER" id="PTHR43615:SF1">
    <property type="entry name" value="PPDK_N DOMAIN-CONTAINING PROTEIN"/>
    <property type="match status" value="1"/>
</dbReference>
<dbReference type="InterPro" id="IPR036637">
    <property type="entry name" value="Phosphohistidine_dom_sf"/>
</dbReference>
<proteinExistence type="inferred from homology"/>
<dbReference type="Pfam" id="PF00391">
    <property type="entry name" value="PEP-utilizers"/>
    <property type="match status" value="1"/>
</dbReference>
<evidence type="ECO:0000259" key="10">
    <source>
        <dbReference type="Pfam" id="PF01326"/>
    </source>
</evidence>
<dbReference type="NCBIfam" id="NF041857">
    <property type="entry name" value="RIF_Ptrans_rph"/>
    <property type="match status" value="1"/>
</dbReference>
<organism evidence="11 12">
    <name type="scientific">Bacillus cereus</name>
    <dbReference type="NCBI Taxonomy" id="1396"/>
    <lineage>
        <taxon>Bacteria</taxon>
        <taxon>Bacillati</taxon>
        <taxon>Bacillota</taxon>
        <taxon>Bacilli</taxon>
        <taxon>Bacillales</taxon>
        <taxon>Bacillaceae</taxon>
        <taxon>Bacillus</taxon>
        <taxon>Bacillus cereus group</taxon>
    </lineage>
</organism>
<evidence type="ECO:0000256" key="5">
    <source>
        <dbReference type="ARBA" id="ARBA00066332"/>
    </source>
</evidence>
<dbReference type="SUPFAM" id="SSF56059">
    <property type="entry name" value="Glutathione synthetase ATP-binding domain-like"/>
    <property type="match status" value="1"/>
</dbReference>
<accession>A0A9X7CEY5</accession>
<evidence type="ECO:0000256" key="1">
    <source>
        <dbReference type="ARBA" id="ARBA00022741"/>
    </source>
</evidence>
<dbReference type="AlphaFoldDB" id="A0A9X7CEY5"/>
<dbReference type="NCBIfam" id="NF004879">
    <property type="entry name" value="PRK06241.1-4"/>
    <property type="match status" value="1"/>
</dbReference>
<dbReference type="Gene3D" id="3.30.1490.20">
    <property type="entry name" value="ATP-grasp fold, A domain"/>
    <property type="match status" value="1"/>
</dbReference>
<dbReference type="FunFam" id="3.30.1490.20:FF:000010">
    <property type="entry name" value="Phosphoenolpyruvate synthase"/>
    <property type="match status" value="1"/>
</dbReference>
<keyword evidence="2" id="KW-0067">ATP-binding</keyword>
<gene>
    <name evidence="11" type="ORF">CN980_04885</name>
</gene>
<feature type="region of interest" description="Disordered" evidence="8">
    <location>
        <begin position="417"/>
        <end position="436"/>
    </location>
</feature>
<comment type="similarity">
    <text evidence="4">Belongs to the rifampicin phosphotransferase family.</text>
</comment>
<evidence type="ECO:0000259" key="9">
    <source>
        <dbReference type="Pfam" id="PF00391"/>
    </source>
</evidence>
<dbReference type="NCBIfam" id="NF004877">
    <property type="entry name" value="PRK06241.1-2"/>
    <property type="match status" value="1"/>
</dbReference>
<sequence>MSSFVLDFQEIEKTQLFLVGGKGLNLGELSNIQGIQVPEGFCVTTVGYEQVIGKNGAFQTLLNQLAILKIEERDRIGEISKQIREVIMAVEIPVDVVESVAHYLSQFGDEHAYAVRSSATAEDLPYASFAGQQDTYLNVIGKENILQHIKKCWASLFTDRAVIYRMQNGFDHNQVSICVVIQKMVFPKASGILFTADPITSNRKVLSIDASFGLGEALVSGLVSADNYKVKEDEIVEKVIATKKLAIYGRKEGGTERKKIAPNQQKFQTLTEQQILQLARIGRQIEAYFGCPQDIEWCLVDDTIYIVQSRPITTLYPIPEVNDGENHVYISVGHQQMMTDAMKPLGLSFFLLTTSAPMCKAGGRLFVDATQRLASPASRDYLINTLGKSDPLIRDALTTVIERENFIKLLSDDEKEKDLSKDVPPASSQQQPENDPEIVTNLIKNSELSIEELKRNMQTKSGVDVLDFILEDIQQLKKVLFNSQSIAIIMAGMNASSWINEKMEQWLGEKNAADVLSQSVQHNITSEMGLALLDVADVIRPYLEVIAYLQHVEDDSFLDELIQFKGGEKVRDAIDAFLNKYGMRCSGEIDITKTRWSEQPATIIPMILNHIRDFEYGASKRKFEEGLQEALKKEKELLERLQHLPDGEQKVEETKRMICNLRNFIGYREYPKYGMIHRYFIYKQALLKEAEKLVQNNVLDEIEDIYYLTFEELHEVVRTNKLDYKIIHKQKNAYKLYEKLTPPRVITSDGEIITGKYKRENLPAEAIVGLPVSSGVVEGRARVILNMEDANLEDGDILVTAFTDPGWTPLFVSIKGLVTEVGGLMTHGAVIAREYGLPAVVGVENATKLIKDGQRIRVHGTEGYIEVL</sequence>
<dbReference type="Proteomes" id="UP000223834">
    <property type="component" value="Unassembled WGS sequence"/>
</dbReference>
<dbReference type="PANTHER" id="PTHR43615">
    <property type="entry name" value="PHOSPHOENOLPYRUVATE SYNTHASE-RELATED"/>
    <property type="match status" value="1"/>
</dbReference>